<dbReference type="InParanoid" id="E5ADY3"/>
<dbReference type="HOGENOM" id="CLU_1970953_0_0_1"/>
<feature type="region of interest" description="Disordered" evidence="1">
    <location>
        <begin position="15"/>
        <end position="40"/>
    </location>
</feature>
<dbReference type="EMBL" id="FP929139">
    <property type="protein sequence ID" value="CBY01422.1"/>
    <property type="molecule type" value="Genomic_DNA"/>
</dbReference>
<protein>
    <submittedName>
        <fullName evidence="2">Predicted protein</fullName>
    </submittedName>
</protein>
<keyword evidence="3" id="KW-1185">Reference proteome</keyword>
<dbReference type="VEuPathDB" id="FungiDB:LEMA_P002090.1"/>
<accession>E5ADY3</accession>
<organism evidence="2 3">
    <name type="scientific">Leptosphaeria maculans (strain JN3 / isolate v23.1.3 / race Av1-4-5-6-7-8)</name>
    <name type="common">Blackleg fungus</name>
    <name type="synonym">Phoma lingam</name>
    <dbReference type="NCBI Taxonomy" id="985895"/>
    <lineage>
        <taxon>Eukaryota</taxon>
        <taxon>Fungi</taxon>
        <taxon>Dikarya</taxon>
        <taxon>Ascomycota</taxon>
        <taxon>Pezizomycotina</taxon>
        <taxon>Dothideomycetes</taxon>
        <taxon>Pleosporomycetidae</taxon>
        <taxon>Pleosporales</taxon>
        <taxon>Pleosporineae</taxon>
        <taxon>Leptosphaeriaceae</taxon>
        <taxon>Plenodomus</taxon>
        <taxon>Plenodomus lingam/Leptosphaeria maculans species complex</taxon>
    </lineage>
</organism>
<sequence>MVLVSPFARQLTPPRLVVDQAPSRRNKGHRASPAPQSHDQFQLGSSLSARFGLICLHASSALEIFVAGTPRVCHVWRTGNGPSIIGRNGYRHGRGHLCTKIMNGSWVICIADSQESMAIAWLMLDAG</sequence>
<evidence type="ECO:0000256" key="1">
    <source>
        <dbReference type="SAM" id="MobiDB-lite"/>
    </source>
</evidence>
<gene>
    <name evidence="2" type="ORF">LEMA_P002090.1</name>
</gene>
<evidence type="ECO:0000313" key="3">
    <source>
        <dbReference type="Proteomes" id="UP000002668"/>
    </source>
</evidence>
<dbReference type="Proteomes" id="UP000002668">
    <property type="component" value="Genome"/>
</dbReference>
<reference evidence="3" key="1">
    <citation type="journal article" date="2011" name="Nat. Commun.">
        <title>Effector diversification within compartments of the Leptosphaeria maculans genome affected by Repeat-Induced Point mutations.</title>
        <authorList>
            <person name="Rouxel T."/>
            <person name="Grandaubert J."/>
            <person name="Hane J.K."/>
            <person name="Hoede C."/>
            <person name="van de Wouw A.P."/>
            <person name="Couloux A."/>
            <person name="Dominguez V."/>
            <person name="Anthouard V."/>
            <person name="Bally P."/>
            <person name="Bourras S."/>
            <person name="Cozijnsen A.J."/>
            <person name="Ciuffetti L.M."/>
            <person name="Degrave A."/>
            <person name="Dilmaghani A."/>
            <person name="Duret L."/>
            <person name="Fudal I."/>
            <person name="Goodwin S.B."/>
            <person name="Gout L."/>
            <person name="Glaser N."/>
            <person name="Linglin J."/>
            <person name="Kema G.H.J."/>
            <person name="Lapalu N."/>
            <person name="Lawrence C.B."/>
            <person name="May K."/>
            <person name="Meyer M."/>
            <person name="Ollivier B."/>
            <person name="Poulain J."/>
            <person name="Schoch C.L."/>
            <person name="Simon A."/>
            <person name="Spatafora J.W."/>
            <person name="Stachowiak A."/>
            <person name="Turgeon B.G."/>
            <person name="Tyler B.M."/>
            <person name="Vincent D."/>
            <person name="Weissenbach J."/>
            <person name="Amselem J."/>
            <person name="Quesneville H."/>
            <person name="Oliver R.P."/>
            <person name="Wincker P."/>
            <person name="Balesdent M.-H."/>
            <person name="Howlett B.J."/>
        </authorList>
    </citation>
    <scope>NUCLEOTIDE SEQUENCE [LARGE SCALE GENOMIC DNA]</scope>
    <source>
        <strain evidence="3">JN3 / isolate v23.1.3 / race Av1-4-5-6-7-8</strain>
    </source>
</reference>
<evidence type="ECO:0000313" key="2">
    <source>
        <dbReference type="EMBL" id="CBY01422.1"/>
    </source>
</evidence>
<name>E5ADY3_LEPMJ</name>
<proteinExistence type="predicted"/>
<dbReference type="AlphaFoldDB" id="E5ADY3"/>